<reference evidence="1" key="1">
    <citation type="journal article" date="2014" name="Int. J. Syst. Evol. Microbiol.">
        <title>Complete genome sequence of Corynebacterium casei LMG S-19264T (=DSM 44701T), isolated from a smear-ripened cheese.</title>
        <authorList>
            <consortium name="US DOE Joint Genome Institute (JGI-PGF)"/>
            <person name="Walter F."/>
            <person name="Albersmeier A."/>
            <person name="Kalinowski J."/>
            <person name="Ruckert C."/>
        </authorList>
    </citation>
    <scope>NUCLEOTIDE SEQUENCE</scope>
    <source>
        <strain evidence="1">CGMCC 1.15095</strain>
    </source>
</reference>
<dbReference type="EMBL" id="BMHK01000001">
    <property type="protein sequence ID" value="GGB86006.1"/>
    <property type="molecule type" value="Genomic_DNA"/>
</dbReference>
<name>A0A916TNU4_9SPHN</name>
<gene>
    <name evidence="1" type="ORF">GCM10011494_00350</name>
</gene>
<keyword evidence="2" id="KW-1185">Reference proteome</keyword>
<evidence type="ECO:0000313" key="1">
    <source>
        <dbReference type="EMBL" id="GGB86006.1"/>
    </source>
</evidence>
<proteinExistence type="predicted"/>
<reference evidence="1" key="2">
    <citation type="submission" date="2020-09" db="EMBL/GenBank/DDBJ databases">
        <authorList>
            <person name="Sun Q."/>
            <person name="Zhou Y."/>
        </authorList>
    </citation>
    <scope>NUCLEOTIDE SEQUENCE</scope>
    <source>
        <strain evidence="1">CGMCC 1.15095</strain>
    </source>
</reference>
<accession>A0A916TNU4</accession>
<dbReference type="AlphaFoldDB" id="A0A916TNU4"/>
<protein>
    <submittedName>
        <fullName evidence="1">Uncharacterized protein</fullName>
    </submittedName>
</protein>
<dbReference type="InterPro" id="IPR036866">
    <property type="entry name" value="RibonucZ/Hydroxyglut_hydro"/>
</dbReference>
<dbReference type="Proteomes" id="UP000608154">
    <property type="component" value="Unassembled WGS sequence"/>
</dbReference>
<evidence type="ECO:0000313" key="2">
    <source>
        <dbReference type="Proteomes" id="UP000608154"/>
    </source>
</evidence>
<comment type="caution">
    <text evidence="1">The sequence shown here is derived from an EMBL/GenBank/DDBJ whole genome shotgun (WGS) entry which is preliminary data.</text>
</comment>
<dbReference type="Gene3D" id="3.60.15.10">
    <property type="entry name" value="Ribonuclease Z/Hydroxyacylglutathione hydrolase-like"/>
    <property type="match status" value="1"/>
</dbReference>
<sequence length="95" mass="10568">MAPPEPTSPGDARTLVPLDPPSYATPHDTHVFLCHDYKAPGREDYVWETTIGAEKARNVHIHEDVTETEFVAMREAGDAIAGRRARCSRAGIHFR</sequence>
<organism evidence="1 2">
    <name type="scientific">Novosphingobium endophyticum</name>
    <dbReference type="NCBI Taxonomy" id="1955250"/>
    <lineage>
        <taxon>Bacteria</taxon>
        <taxon>Pseudomonadati</taxon>
        <taxon>Pseudomonadota</taxon>
        <taxon>Alphaproteobacteria</taxon>
        <taxon>Sphingomonadales</taxon>
        <taxon>Sphingomonadaceae</taxon>
        <taxon>Novosphingobium</taxon>
    </lineage>
</organism>